<dbReference type="AlphaFoldDB" id="A0A371IQ45"/>
<sequence length="64" mass="7340">MKSKNLDRELKLKVTCTNGKIIEGTYESYTQALDNEPEIASIGIKTKDINYELYENEIESLEVI</sequence>
<evidence type="ECO:0000313" key="1">
    <source>
        <dbReference type="EMBL" id="RDY22610.1"/>
    </source>
</evidence>
<keyword evidence="2" id="KW-1185">Reference proteome</keyword>
<name>A0A371IQ45_9FIRM</name>
<gene>
    <name evidence="1" type="ORF">CHF27_012505</name>
</gene>
<protein>
    <submittedName>
        <fullName evidence="1">Uncharacterized protein</fullName>
    </submittedName>
</protein>
<proteinExistence type="predicted"/>
<comment type="caution">
    <text evidence="1">The sequence shown here is derived from an EMBL/GenBank/DDBJ whole genome shotgun (WGS) entry which is preliminary data.</text>
</comment>
<dbReference type="EMBL" id="NOJZ02000036">
    <property type="protein sequence ID" value="RDY22610.1"/>
    <property type="molecule type" value="Genomic_DNA"/>
</dbReference>
<dbReference type="OrthoDB" id="1927710at2"/>
<organism evidence="1 2">
    <name type="scientific">Romboutsia maritimum</name>
    <dbReference type="NCBI Taxonomy" id="2020948"/>
    <lineage>
        <taxon>Bacteria</taxon>
        <taxon>Bacillati</taxon>
        <taxon>Bacillota</taxon>
        <taxon>Clostridia</taxon>
        <taxon>Peptostreptococcales</taxon>
        <taxon>Peptostreptococcaceae</taxon>
        <taxon>Romboutsia</taxon>
    </lineage>
</organism>
<accession>A0A371IQ45</accession>
<reference evidence="1 2" key="1">
    <citation type="journal article" date="2017" name="Genome Announc.">
        <title>Draft Genome Sequence of Romboutsia maritimum sp. nov. Strain CCRI-22766(T), Isolated from Coastal Estuarine Mud.</title>
        <authorList>
            <person name="Maheux A.F."/>
            <person name="Boudreau D.K."/>
            <person name="Berube E."/>
            <person name="Boissinot M."/>
            <person name="Raymond F."/>
            <person name="Brodeur S."/>
            <person name="Corbeil J."/>
            <person name="Brightwell G."/>
            <person name="Broda D."/>
            <person name="Omar R.F."/>
            <person name="Bergeron M.G."/>
        </authorList>
    </citation>
    <scope>NUCLEOTIDE SEQUENCE [LARGE SCALE GENOMIC DNA]</scope>
    <source>
        <strain evidence="1 2">CCRI-22766</strain>
    </source>
</reference>
<dbReference type="Proteomes" id="UP000243494">
    <property type="component" value="Unassembled WGS sequence"/>
</dbReference>
<evidence type="ECO:0000313" key="2">
    <source>
        <dbReference type="Proteomes" id="UP000243494"/>
    </source>
</evidence>